<dbReference type="GO" id="GO:0004672">
    <property type="term" value="F:protein kinase activity"/>
    <property type="evidence" value="ECO:0007669"/>
    <property type="project" value="InterPro"/>
</dbReference>
<keyword evidence="2 7" id="KW-0808">Transferase</keyword>
<dbReference type="PANTHER" id="PTHR34273">
    <property type="entry name" value="METHYLTHIORIBOSE KINASE"/>
    <property type="match status" value="1"/>
</dbReference>
<evidence type="ECO:0000259" key="6">
    <source>
        <dbReference type="Pfam" id="PF01636"/>
    </source>
</evidence>
<keyword evidence="4 7" id="KW-0418">Kinase</keyword>
<feature type="domain" description="Aminoglycoside phosphotransferase" evidence="6">
    <location>
        <begin position="46"/>
        <end position="261"/>
    </location>
</feature>
<dbReference type="PROSITE" id="PS00109">
    <property type="entry name" value="PROTEIN_KINASE_TYR"/>
    <property type="match status" value="1"/>
</dbReference>
<name>A0A517YHC4_9BACT</name>
<dbReference type="PANTHER" id="PTHR34273:SF2">
    <property type="entry name" value="METHYLTHIORIBOSE KINASE"/>
    <property type="match status" value="1"/>
</dbReference>
<dbReference type="AlphaFoldDB" id="A0A517YHC4"/>
<comment type="similarity">
    <text evidence="1">Belongs to the methylthioribose kinase family.</text>
</comment>
<dbReference type="GO" id="GO:0046522">
    <property type="term" value="F:S-methyl-5-thioribose kinase activity"/>
    <property type="evidence" value="ECO:0007669"/>
    <property type="project" value="UniProtKB-EC"/>
</dbReference>
<dbReference type="KEGG" id="aagg:ETAA8_47260"/>
<dbReference type="Gene3D" id="3.30.200.20">
    <property type="entry name" value="Phosphorylase Kinase, domain 1"/>
    <property type="match status" value="1"/>
</dbReference>
<dbReference type="OrthoDB" id="334783at2"/>
<evidence type="ECO:0000256" key="5">
    <source>
        <dbReference type="ARBA" id="ARBA00022840"/>
    </source>
</evidence>
<sequence length="366" mass="40836">MLAWAAGNIHRFLSPRDSSMLELTEATAAEALFQSGRIGSADGTRVRELSGGVSNVVLLVEESGQRYVVKQARGKLRVQADWQCSIERIWREVEVLEASRSLLGAKANELPEILWVDRPLYAYAMTAAPANSLTWKEQLLAGSCSPDIASRCGEILGQLHAQSWHDAAISEQFDDRTYFRELRLEPYYSQAAKNYPALAKPLEVLIDQTWQQRHALVHGDFSPKNLLVSSDTRTLQIMLIDFEVGHFGDPAFDLGFFLTHLTLKVIHLPQHSANILQLIKAFWQTYARRMQATLSKLELQELEQRTAMNLAGCLVARVHGKSPVDYLTANDKQAAVQLSERLFALGEQATWPAVGAQLNAVAVARE</sequence>
<accession>A0A517YHC4</accession>
<gene>
    <name evidence="7" type="primary">mtnK</name>
    <name evidence="7" type="ORF">ETAA8_47260</name>
</gene>
<dbReference type="InterPro" id="IPR002575">
    <property type="entry name" value="Aminoglycoside_PTrfase"/>
</dbReference>
<dbReference type="Gene3D" id="3.90.1200.10">
    <property type="match status" value="1"/>
</dbReference>
<dbReference type="EC" id="2.7.1.100" evidence="7"/>
<dbReference type="Pfam" id="PF01636">
    <property type="entry name" value="APH"/>
    <property type="match status" value="1"/>
</dbReference>
<keyword evidence="8" id="KW-1185">Reference proteome</keyword>
<keyword evidence="3" id="KW-0547">Nucleotide-binding</keyword>
<evidence type="ECO:0000256" key="2">
    <source>
        <dbReference type="ARBA" id="ARBA00022679"/>
    </source>
</evidence>
<organism evidence="7 8">
    <name type="scientific">Anatilimnocola aggregata</name>
    <dbReference type="NCBI Taxonomy" id="2528021"/>
    <lineage>
        <taxon>Bacteria</taxon>
        <taxon>Pseudomonadati</taxon>
        <taxon>Planctomycetota</taxon>
        <taxon>Planctomycetia</taxon>
        <taxon>Pirellulales</taxon>
        <taxon>Pirellulaceae</taxon>
        <taxon>Anatilimnocola</taxon>
    </lineage>
</organism>
<dbReference type="EMBL" id="CP036274">
    <property type="protein sequence ID" value="QDU29611.1"/>
    <property type="molecule type" value="Genomic_DNA"/>
</dbReference>
<dbReference type="SUPFAM" id="SSF56112">
    <property type="entry name" value="Protein kinase-like (PK-like)"/>
    <property type="match status" value="1"/>
</dbReference>
<evidence type="ECO:0000313" key="8">
    <source>
        <dbReference type="Proteomes" id="UP000315017"/>
    </source>
</evidence>
<evidence type="ECO:0000313" key="7">
    <source>
        <dbReference type="EMBL" id="QDU29611.1"/>
    </source>
</evidence>
<protein>
    <submittedName>
        <fullName evidence="7">Methylthioribose kinase</fullName>
        <ecNumber evidence="7">2.7.1.100</ecNumber>
    </submittedName>
</protein>
<reference evidence="7 8" key="1">
    <citation type="submission" date="2019-02" db="EMBL/GenBank/DDBJ databases">
        <title>Deep-cultivation of Planctomycetes and their phenomic and genomic characterization uncovers novel biology.</title>
        <authorList>
            <person name="Wiegand S."/>
            <person name="Jogler M."/>
            <person name="Boedeker C."/>
            <person name="Pinto D."/>
            <person name="Vollmers J."/>
            <person name="Rivas-Marin E."/>
            <person name="Kohn T."/>
            <person name="Peeters S.H."/>
            <person name="Heuer A."/>
            <person name="Rast P."/>
            <person name="Oberbeckmann S."/>
            <person name="Bunk B."/>
            <person name="Jeske O."/>
            <person name="Meyerdierks A."/>
            <person name="Storesund J.E."/>
            <person name="Kallscheuer N."/>
            <person name="Luecker S."/>
            <person name="Lage O.M."/>
            <person name="Pohl T."/>
            <person name="Merkel B.J."/>
            <person name="Hornburger P."/>
            <person name="Mueller R.-W."/>
            <person name="Bruemmer F."/>
            <person name="Labrenz M."/>
            <person name="Spormann A.M."/>
            <person name="Op den Camp H."/>
            <person name="Overmann J."/>
            <person name="Amann R."/>
            <person name="Jetten M.S.M."/>
            <person name="Mascher T."/>
            <person name="Medema M.H."/>
            <person name="Devos D.P."/>
            <person name="Kaster A.-K."/>
            <person name="Ovreas L."/>
            <person name="Rohde M."/>
            <person name="Galperin M.Y."/>
            <person name="Jogler C."/>
        </authorList>
    </citation>
    <scope>NUCLEOTIDE SEQUENCE [LARGE SCALE GENOMIC DNA]</scope>
    <source>
        <strain evidence="7 8">ETA_A8</strain>
    </source>
</reference>
<proteinExistence type="inferred from homology"/>
<evidence type="ECO:0000256" key="3">
    <source>
        <dbReference type="ARBA" id="ARBA00022741"/>
    </source>
</evidence>
<dbReference type="Proteomes" id="UP000315017">
    <property type="component" value="Chromosome"/>
</dbReference>
<dbReference type="GO" id="GO:0005524">
    <property type="term" value="F:ATP binding"/>
    <property type="evidence" value="ECO:0007669"/>
    <property type="project" value="UniProtKB-KW"/>
</dbReference>
<keyword evidence="5" id="KW-0067">ATP-binding</keyword>
<dbReference type="InterPro" id="IPR011009">
    <property type="entry name" value="Kinase-like_dom_sf"/>
</dbReference>
<evidence type="ECO:0000256" key="1">
    <source>
        <dbReference type="ARBA" id="ARBA00010165"/>
    </source>
</evidence>
<dbReference type="InterPro" id="IPR008266">
    <property type="entry name" value="Tyr_kinase_AS"/>
</dbReference>
<evidence type="ECO:0000256" key="4">
    <source>
        <dbReference type="ARBA" id="ARBA00022777"/>
    </source>
</evidence>